<protein>
    <submittedName>
        <fullName evidence="1">Uncharacterized conserved protein (COG2071)</fullName>
    </submittedName>
</protein>
<proteinExistence type="predicted"/>
<dbReference type="RefSeq" id="WP_090595854.1">
    <property type="nucleotide sequence ID" value="NZ_LT629688.1"/>
</dbReference>
<reference evidence="1 2" key="1">
    <citation type="submission" date="2016-10" db="EMBL/GenBank/DDBJ databases">
        <authorList>
            <person name="de Groot N.N."/>
        </authorList>
    </citation>
    <scope>NUCLEOTIDE SEQUENCE [LARGE SCALE GENOMIC DNA]</scope>
    <source>
        <strain evidence="1 2">MON 2.2</strain>
    </source>
</reference>
<accession>A0A1G7EHT1</accession>
<dbReference type="OrthoDB" id="5492672at2"/>
<evidence type="ECO:0000313" key="1">
    <source>
        <dbReference type="EMBL" id="SDE62986.1"/>
    </source>
</evidence>
<dbReference type="STRING" id="675864.SAMN04489747_3943"/>
<gene>
    <name evidence="1" type="ORF">SAMN04489747_3943</name>
</gene>
<organism evidence="1 2">
    <name type="scientific">Auraticoccus monumenti</name>
    <dbReference type="NCBI Taxonomy" id="675864"/>
    <lineage>
        <taxon>Bacteria</taxon>
        <taxon>Bacillati</taxon>
        <taxon>Actinomycetota</taxon>
        <taxon>Actinomycetes</taxon>
        <taxon>Propionibacteriales</taxon>
        <taxon>Propionibacteriaceae</taxon>
        <taxon>Auraticoccus</taxon>
    </lineage>
</organism>
<evidence type="ECO:0000313" key="2">
    <source>
        <dbReference type="Proteomes" id="UP000198546"/>
    </source>
</evidence>
<sequence>MVVVHPPTWPLRTAARLLGRGLNRLQRAPLAVDAHLRHALALSWAVPPATVADLPDPGLALDTHTGADGREWAFLAATVLELTDVRPHGVPPALGSGSTVLLTWSVFCTTTARSGPRTARGRVLRGLRPLAGWSSGWASVLGGQLTSRAPHGRLDGRFSPVGQQLQLDVRSGDGAGDLALTAHPGEERVPAGGVLPDARTARRFAPPPNRFSPDPDGVVVVTTRPDVPQPAPVAVDLRRAAFLERGRFAGADARLSAAFVLQDVDYGWRAGELHRTRGGD</sequence>
<dbReference type="EMBL" id="LT629688">
    <property type="protein sequence ID" value="SDE62986.1"/>
    <property type="molecule type" value="Genomic_DNA"/>
</dbReference>
<dbReference type="AlphaFoldDB" id="A0A1G7EHT1"/>
<dbReference type="Proteomes" id="UP000198546">
    <property type="component" value="Chromosome i"/>
</dbReference>
<keyword evidence="2" id="KW-1185">Reference proteome</keyword>
<name>A0A1G7EHT1_9ACTN</name>